<dbReference type="Proteomes" id="UP000297248">
    <property type="component" value="Unassembled WGS sequence"/>
</dbReference>
<reference evidence="2 5" key="3">
    <citation type="submission" date="2020-08" db="EMBL/GenBank/DDBJ databases">
        <title>Genomic Encyclopedia of Type Strains, Phase IV (KMG-IV): sequencing the most valuable type-strain genomes for metagenomic binning, comparative biology and taxonomic classification.</title>
        <authorList>
            <person name="Goeker M."/>
        </authorList>
    </citation>
    <scope>NUCLEOTIDE SEQUENCE [LARGE SCALE GENOMIC DNA]</scope>
    <source>
        <strain evidence="2 5">DSM 100995</strain>
    </source>
</reference>
<keyword evidence="5" id="KW-1185">Reference proteome</keyword>
<reference evidence="3" key="2">
    <citation type="submission" date="2019-03" db="EMBL/GenBank/DDBJ databases">
        <authorList>
            <person name="Yan Y.-Q."/>
            <person name="Du Z.-J."/>
        </authorList>
    </citation>
    <scope>NUCLEOTIDE SEQUENCE</scope>
    <source>
        <strain evidence="3">PP-F2FG21</strain>
    </source>
</reference>
<dbReference type="PROSITE" id="PS51257">
    <property type="entry name" value="PROKAR_LIPOPROTEIN"/>
    <property type="match status" value="1"/>
</dbReference>
<evidence type="ECO:0000313" key="3">
    <source>
        <dbReference type="EMBL" id="TEW69437.1"/>
    </source>
</evidence>
<protein>
    <submittedName>
        <fullName evidence="3">Uncharacterized protein</fullName>
    </submittedName>
</protein>
<dbReference type="EMBL" id="SNQG01000001">
    <property type="protein sequence ID" value="TEW69437.1"/>
    <property type="molecule type" value="Genomic_DNA"/>
</dbReference>
<evidence type="ECO:0000313" key="2">
    <source>
        <dbReference type="EMBL" id="MBB3967498.1"/>
    </source>
</evidence>
<dbReference type="RefSeq" id="WP_134335265.1">
    <property type="nucleotide sequence ID" value="NZ_BMCZ01000007.1"/>
</dbReference>
<dbReference type="OrthoDB" id="799305at2"/>
<evidence type="ECO:0000313" key="5">
    <source>
        <dbReference type="Proteomes" id="UP000583101"/>
    </source>
</evidence>
<keyword evidence="1" id="KW-0732">Signal</keyword>
<feature type="chain" id="PRO_5044616774" evidence="1">
    <location>
        <begin position="21"/>
        <end position="169"/>
    </location>
</feature>
<dbReference type="EMBL" id="JACIEG010000001">
    <property type="protein sequence ID" value="MBB3967498.1"/>
    <property type="molecule type" value="Genomic_DNA"/>
</dbReference>
<comment type="caution">
    <text evidence="3">The sequence shown here is derived from an EMBL/GenBank/DDBJ whole genome shotgun (WGS) entry which is preliminary data.</text>
</comment>
<sequence>MRSFKALMLLVTAFTIIAFSSCKKDSTDDLLSTSTISADVDGTATVYTTNALAVKGELNGAEFTSIQGTDKDGNTISMSVYGTLKAGKTYVSTSSEFEDKPTISFSNANGDDIYFNDEASIQTITVTAASANKVEGTFSGKVSTGALGNGAVKTKTFTNGKFKVAIISK</sequence>
<name>A0A4Y8AKA3_9SPHI</name>
<dbReference type="AlphaFoldDB" id="A0A4Y8AKA3"/>
<accession>A0A4Y8AKA3</accession>
<reference evidence="3 4" key="1">
    <citation type="journal article" date="2016" name="Int. J. Syst. Evol. Microbiol.">
        <title>Proposal of Mucilaginibacter phyllosphaerae sp. nov. isolated from the phyllosphere of Galium album.</title>
        <authorList>
            <person name="Aydogan E.L."/>
            <person name="Busse H.J."/>
            <person name="Moser G."/>
            <person name="Muller C."/>
            <person name="Kampfer P."/>
            <person name="Glaeser S.P."/>
        </authorList>
    </citation>
    <scope>NUCLEOTIDE SEQUENCE [LARGE SCALE GENOMIC DNA]</scope>
    <source>
        <strain evidence="3 4">PP-F2FG21</strain>
    </source>
</reference>
<evidence type="ECO:0000256" key="1">
    <source>
        <dbReference type="SAM" id="SignalP"/>
    </source>
</evidence>
<dbReference type="Proteomes" id="UP000583101">
    <property type="component" value="Unassembled WGS sequence"/>
</dbReference>
<proteinExistence type="predicted"/>
<feature type="signal peptide" evidence="1">
    <location>
        <begin position="1"/>
        <end position="20"/>
    </location>
</feature>
<evidence type="ECO:0000313" key="4">
    <source>
        <dbReference type="Proteomes" id="UP000297248"/>
    </source>
</evidence>
<organism evidence="3 4">
    <name type="scientific">Mucilaginibacter phyllosphaerae</name>
    <dbReference type="NCBI Taxonomy" id="1812349"/>
    <lineage>
        <taxon>Bacteria</taxon>
        <taxon>Pseudomonadati</taxon>
        <taxon>Bacteroidota</taxon>
        <taxon>Sphingobacteriia</taxon>
        <taxon>Sphingobacteriales</taxon>
        <taxon>Sphingobacteriaceae</taxon>
        <taxon>Mucilaginibacter</taxon>
    </lineage>
</organism>
<gene>
    <name evidence="3" type="ORF">E2R65_04510</name>
    <name evidence="2" type="ORF">GGR35_000084</name>
</gene>